<dbReference type="GO" id="GO:0015386">
    <property type="term" value="F:potassium:proton antiporter activity"/>
    <property type="evidence" value="ECO:0007669"/>
    <property type="project" value="TreeGrafter"/>
</dbReference>
<dbReference type="PANTHER" id="PTHR10110">
    <property type="entry name" value="SODIUM/HYDROGEN EXCHANGER"/>
    <property type="match status" value="1"/>
</dbReference>
<feature type="transmembrane region" description="Helical" evidence="12">
    <location>
        <begin position="261"/>
        <end position="293"/>
    </location>
</feature>
<comment type="subcellular location">
    <subcellularLocation>
        <location evidence="1">Cell membrane</location>
        <topology evidence="1">Multi-pass membrane protein</topology>
    </subcellularLocation>
</comment>
<dbReference type="PANTHER" id="PTHR10110:SF195">
    <property type="entry name" value="NA(+)_H(+) ANTIPORTER NHAS2"/>
    <property type="match status" value="1"/>
</dbReference>
<keyword evidence="5" id="KW-1003">Cell membrane</keyword>
<evidence type="ECO:0000256" key="2">
    <source>
        <dbReference type="ARBA" id="ARBA00007367"/>
    </source>
</evidence>
<organism evidence="14 15">
    <name type="scientific">Halochromatium salexigens</name>
    <name type="common">Chromatium salexigens</name>
    <dbReference type="NCBI Taxonomy" id="49447"/>
    <lineage>
        <taxon>Bacteria</taxon>
        <taxon>Pseudomonadati</taxon>
        <taxon>Pseudomonadota</taxon>
        <taxon>Gammaproteobacteria</taxon>
        <taxon>Chromatiales</taxon>
        <taxon>Chromatiaceae</taxon>
        <taxon>Halochromatium</taxon>
    </lineage>
</organism>
<feature type="transmembrane region" description="Helical" evidence="12">
    <location>
        <begin position="313"/>
        <end position="331"/>
    </location>
</feature>
<evidence type="ECO:0000256" key="12">
    <source>
        <dbReference type="SAM" id="Phobius"/>
    </source>
</evidence>
<feature type="transmembrane region" description="Helical" evidence="12">
    <location>
        <begin position="91"/>
        <end position="112"/>
    </location>
</feature>
<sequence>MTGLSMTTAVAAAWSVSSTRFGEPSRGRAREALLMLPILSFYAILLALTLALEPWVRRLGVPLGVVLVLLGFVGSEMWVATGGDTGLHWQWFHDLIVHLLLPILIFEGAYNLAPRQLLRNLLPILTLALPVMLLCTAVTAALLYLGIGHPAGFPWLAALIAGALLSATDPTAVLEVLRRTGAPLRLQLLLDGEGLFNDANAIVLFTFLVALATGDRAWARWDESALAMVGVLIGGAVVGLAVGALAVRLGRALDRPVERGVLTLITAYGGFALAIQLGVSGVVAVLCVGLLFGQHRRRAPDDEALSVLWAYKAWLANRLLFLIAGITVQLVMFTDQWLAILIGIGATLVGRAAAVLLLLPLTVRLPGTERLPGTWYPLLWWGGTRGVVTLALALSLPVELPYWWTIQSIAYGVVLWTLLVQAMSMPLVLRWLRP</sequence>
<evidence type="ECO:0000256" key="3">
    <source>
        <dbReference type="ARBA" id="ARBA00022448"/>
    </source>
</evidence>
<comment type="similarity">
    <text evidence="2">Belongs to the monovalent cation:proton antiporter 1 (CPA1) transporter (TC 2.A.36) family.</text>
</comment>
<dbReference type="InterPro" id="IPR006153">
    <property type="entry name" value="Cation/H_exchanger_TM"/>
</dbReference>
<feature type="transmembrane region" description="Helical" evidence="12">
    <location>
        <begin position="124"/>
        <end position="147"/>
    </location>
</feature>
<dbReference type="InterPro" id="IPR018422">
    <property type="entry name" value="Cation/H_exchanger_CPA1"/>
</dbReference>
<dbReference type="EMBL" id="NHSF01000039">
    <property type="protein sequence ID" value="MBK5930081.1"/>
    <property type="molecule type" value="Genomic_DNA"/>
</dbReference>
<keyword evidence="7 12" id="KW-1133">Transmembrane helix</keyword>
<keyword evidence="10 12" id="KW-0472">Membrane</keyword>
<proteinExistence type="inferred from homology"/>
<feature type="transmembrane region" description="Helical" evidence="12">
    <location>
        <begin position="32"/>
        <end position="52"/>
    </location>
</feature>
<dbReference type="GO" id="GO:0005886">
    <property type="term" value="C:plasma membrane"/>
    <property type="evidence" value="ECO:0007669"/>
    <property type="project" value="UniProtKB-SubCell"/>
</dbReference>
<feature type="transmembrane region" description="Helical" evidence="12">
    <location>
        <begin position="59"/>
        <end position="79"/>
    </location>
</feature>
<keyword evidence="3" id="KW-0813">Transport</keyword>
<feature type="transmembrane region" description="Helical" evidence="12">
    <location>
        <begin position="410"/>
        <end position="432"/>
    </location>
</feature>
<evidence type="ECO:0000256" key="7">
    <source>
        <dbReference type="ARBA" id="ARBA00022989"/>
    </source>
</evidence>
<dbReference type="GO" id="GO:0051453">
    <property type="term" value="P:regulation of intracellular pH"/>
    <property type="evidence" value="ECO:0007669"/>
    <property type="project" value="TreeGrafter"/>
</dbReference>
<evidence type="ECO:0000313" key="14">
    <source>
        <dbReference type="EMBL" id="MBK5930081.1"/>
    </source>
</evidence>
<keyword evidence="6 12" id="KW-0812">Transmembrane</keyword>
<evidence type="ECO:0000256" key="8">
    <source>
        <dbReference type="ARBA" id="ARBA00023053"/>
    </source>
</evidence>
<evidence type="ECO:0000313" key="15">
    <source>
        <dbReference type="Proteomes" id="UP001296967"/>
    </source>
</evidence>
<keyword evidence="11" id="KW-0739">Sodium transport</keyword>
<reference evidence="14" key="1">
    <citation type="submission" date="2017-05" db="EMBL/GenBank/DDBJ databases">
        <authorList>
            <person name="Imhoff J.F."/>
            <person name="Rahn T."/>
            <person name="Kuenzel S."/>
            <person name="Neulinger S.C."/>
        </authorList>
    </citation>
    <scope>NUCLEOTIDE SEQUENCE</scope>
    <source>
        <strain evidence="14">DSM 4395</strain>
    </source>
</reference>
<reference evidence="14" key="2">
    <citation type="journal article" date="2020" name="Microorganisms">
        <title>Osmotic Adaptation and Compatible Solute Biosynthesis of Phototrophic Bacteria as Revealed from Genome Analyses.</title>
        <authorList>
            <person name="Imhoff J.F."/>
            <person name="Rahn T."/>
            <person name="Kunzel S."/>
            <person name="Keller A."/>
            <person name="Neulinger S.C."/>
        </authorList>
    </citation>
    <scope>NUCLEOTIDE SEQUENCE</scope>
    <source>
        <strain evidence="14">DSM 4395</strain>
    </source>
</reference>
<evidence type="ECO:0000256" key="6">
    <source>
        <dbReference type="ARBA" id="ARBA00022692"/>
    </source>
</evidence>
<dbReference type="GO" id="GO:0098719">
    <property type="term" value="P:sodium ion import across plasma membrane"/>
    <property type="evidence" value="ECO:0007669"/>
    <property type="project" value="TreeGrafter"/>
</dbReference>
<evidence type="ECO:0000256" key="1">
    <source>
        <dbReference type="ARBA" id="ARBA00004651"/>
    </source>
</evidence>
<keyword evidence="9" id="KW-0406">Ion transport</keyword>
<evidence type="ECO:0000256" key="9">
    <source>
        <dbReference type="ARBA" id="ARBA00023065"/>
    </source>
</evidence>
<feature type="transmembrane region" description="Helical" evidence="12">
    <location>
        <begin position="225"/>
        <end position="249"/>
    </location>
</feature>
<evidence type="ECO:0000259" key="13">
    <source>
        <dbReference type="Pfam" id="PF00999"/>
    </source>
</evidence>
<accession>A0AAJ0UEY8</accession>
<feature type="transmembrane region" description="Helical" evidence="12">
    <location>
        <begin position="195"/>
        <end position="213"/>
    </location>
</feature>
<comment type="caution">
    <text evidence="14">The sequence shown here is derived from an EMBL/GenBank/DDBJ whole genome shotgun (WGS) entry which is preliminary data.</text>
</comment>
<evidence type="ECO:0000256" key="5">
    <source>
        <dbReference type="ARBA" id="ARBA00022475"/>
    </source>
</evidence>
<dbReference type="Proteomes" id="UP001296967">
    <property type="component" value="Unassembled WGS sequence"/>
</dbReference>
<evidence type="ECO:0000256" key="10">
    <source>
        <dbReference type="ARBA" id="ARBA00023136"/>
    </source>
</evidence>
<evidence type="ECO:0000256" key="4">
    <source>
        <dbReference type="ARBA" id="ARBA00022449"/>
    </source>
</evidence>
<name>A0AAJ0UEY8_HALSE</name>
<gene>
    <name evidence="14" type="ORF">CCR82_05965</name>
</gene>
<dbReference type="AlphaFoldDB" id="A0AAJ0UEY8"/>
<keyword evidence="8" id="KW-0915">Sodium</keyword>
<feature type="domain" description="Cation/H+ exchanger transmembrane" evidence="13">
    <location>
        <begin position="46"/>
        <end position="431"/>
    </location>
</feature>
<protein>
    <recommendedName>
        <fullName evidence="13">Cation/H+ exchanger transmembrane domain-containing protein</fullName>
    </recommendedName>
</protein>
<feature type="transmembrane region" description="Helical" evidence="12">
    <location>
        <begin position="338"/>
        <end position="359"/>
    </location>
</feature>
<dbReference type="GO" id="GO:0015385">
    <property type="term" value="F:sodium:proton antiporter activity"/>
    <property type="evidence" value="ECO:0007669"/>
    <property type="project" value="InterPro"/>
</dbReference>
<keyword evidence="4" id="KW-0050">Antiport</keyword>
<feature type="transmembrane region" description="Helical" evidence="12">
    <location>
        <begin position="379"/>
        <end position="398"/>
    </location>
</feature>
<dbReference type="Gene3D" id="6.10.140.1330">
    <property type="match status" value="1"/>
</dbReference>
<evidence type="ECO:0000256" key="11">
    <source>
        <dbReference type="ARBA" id="ARBA00023201"/>
    </source>
</evidence>
<keyword evidence="15" id="KW-1185">Reference proteome</keyword>
<dbReference type="Pfam" id="PF00999">
    <property type="entry name" value="Na_H_Exchanger"/>
    <property type="match status" value="1"/>
</dbReference>